<dbReference type="PANTHER" id="PTHR33223:SF6">
    <property type="entry name" value="CCHC-TYPE DOMAIN-CONTAINING PROTEIN"/>
    <property type="match status" value="1"/>
</dbReference>
<accession>A0A9N9HD24</accession>
<sequence length="273" mass="30322">FDGTNPRKWIFDLEIAFIANNIQDAAHPRRIGLAVMNLGPAKMWYVTLNPKPTTWGKANGVDGFKEVFLTKYVTEANKAQASQQAQARTQRPTETVNDYLSALEEIWMECGDAAVIPEWMKVSQFTSGLLPAIRLPVKQQAPQTTADAIQAATNCYYALQSTIQPTHATDSVMETMLTAVQELLKETRNNQAQPQLRQRYQPNQYQLRQKQRMENARSGKRAAPPIEGNGGGTIISPSQGAMQYGDTDVYGPTYCTAFVQDVECRILVDTGSS</sequence>
<evidence type="ECO:0000256" key="1">
    <source>
        <dbReference type="SAM" id="MobiDB-lite"/>
    </source>
</evidence>
<dbReference type="AlphaFoldDB" id="A0A9N9HD24"/>
<reference evidence="3" key="1">
    <citation type="submission" date="2021-06" db="EMBL/GenBank/DDBJ databases">
        <authorList>
            <person name="Kallberg Y."/>
            <person name="Tangrot J."/>
            <person name="Rosling A."/>
        </authorList>
    </citation>
    <scope>NUCLEOTIDE SEQUENCE</scope>
    <source>
        <strain evidence="3">IA702</strain>
    </source>
</reference>
<keyword evidence="4" id="KW-1185">Reference proteome</keyword>
<dbReference type="Proteomes" id="UP000789572">
    <property type="component" value="Unassembled WGS sequence"/>
</dbReference>
<evidence type="ECO:0000259" key="2">
    <source>
        <dbReference type="Pfam" id="PF03732"/>
    </source>
</evidence>
<name>A0A9N9HD24_9GLOM</name>
<gene>
    <name evidence="3" type="ORF">POCULU_LOCUS10642</name>
</gene>
<protein>
    <submittedName>
        <fullName evidence="3">9356_t:CDS:1</fullName>
    </submittedName>
</protein>
<comment type="caution">
    <text evidence="3">The sequence shown here is derived from an EMBL/GenBank/DDBJ whole genome shotgun (WGS) entry which is preliminary data.</text>
</comment>
<feature type="non-terminal residue" evidence="3">
    <location>
        <position position="273"/>
    </location>
</feature>
<dbReference type="OrthoDB" id="2444994at2759"/>
<dbReference type="PANTHER" id="PTHR33223">
    <property type="entry name" value="CCHC-TYPE DOMAIN-CONTAINING PROTEIN"/>
    <property type="match status" value="1"/>
</dbReference>
<organism evidence="3 4">
    <name type="scientific">Paraglomus occultum</name>
    <dbReference type="NCBI Taxonomy" id="144539"/>
    <lineage>
        <taxon>Eukaryota</taxon>
        <taxon>Fungi</taxon>
        <taxon>Fungi incertae sedis</taxon>
        <taxon>Mucoromycota</taxon>
        <taxon>Glomeromycotina</taxon>
        <taxon>Glomeromycetes</taxon>
        <taxon>Paraglomerales</taxon>
        <taxon>Paraglomeraceae</taxon>
        <taxon>Paraglomus</taxon>
    </lineage>
</organism>
<evidence type="ECO:0000313" key="3">
    <source>
        <dbReference type="EMBL" id="CAG8664728.1"/>
    </source>
</evidence>
<dbReference type="EMBL" id="CAJVPJ010005893">
    <property type="protein sequence ID" value="CAG8664728.1"/>
    <property type="molecule type" value="Genomic_DNA"/>
</dbReference>
<evidence type="ECO:0000313" key="4">
    <source>
        <dbReference type="Proteomes" id="UP000789572"/>
    </source>
</evidence>
<proteinExistence type="predicted"/>
<dbReference type="InterPro" id="IPR005162">
    <property type="entry name" value="Retrotrans_gag_dom"/>
</dbReference>
<dbReference type="Pfam" id="PF03732">
    <property type="entry name" value="Retrotrans_gag"/>
    <property type="match status" value="1"/>
</dbReference>
<feature type="region of interest" description="Disordered" evidence="1">
    <location>
        <begin position="209"/>
        <end position="231"/>
    </location>
</feature>
<feature type="domain" description="Retrotransposon gag" evidence="2">
    <location>
        <begin position="33"/>
        <end position="130"/>
    </location>
</feature>